<feature type="domain" description="N-acetyltransferase" evidence="1">
    <location>
        <begin position="4"/>
        <end position="159"/>
    </location>
</feature>
<dbReference type="GO" id="GO:0016747">
    <property type="term" value="F:acyltransferase activity, transferring groups other than amino-acyl groups"/>
    <property type="evidence" value="ECO:0007669"/>
    <property type="project" value="InterPro"/>
</dbReference>
<sequence length="159" mass="17452">MSDRVVRRARATDRDAFVALRAVMFEAMDVPGWDDDEWQQAAGEWFERSWGSAEHCIVVAEVDGRVVATSVASLRDAVPSPGQPAGRRVLVHNVCTLPEARGQGHAQAAFAEMMRWVREESGAEGAELYATAAGRTMYERAGFRESTYPALRLGLTSHG</sequence>
<dbReference type="InterPro" id="IPR000182">
    <property type="entry name" value="GNAT_dom"/>
</dbReference>
<dbReference type="Gene3D" id="3.40.630.30">
    <property type="match status" value="1"/>
</dbReference>
<dbReference type="PROSITE" id="PS51186">
    <property type="entry name" value="GNAT"/>
    <property type="match status" value="1"/>
</dbReference>
<dbReference type="CDD" id="cd04301">
    <property type="entry name" value="NAT_SF"/>
    <property type="match status" value="1"/>
</dbReference>
<protein>
    <recommendedName>
        <fullName evidence="1">N-acetyltransferase domain-containing protein</fullName>
    </recommendedName>
</protein>
<evidence type="ECO:0000313" key="2">
    <source>
        <dbReference type="EMBL" id="KNX38151.1"/>
    </source>
</evidence>
<organism evidence="2 3">
    <name type="scientific">Luteipulveratus halotolerans</name>
    <dbReference type="NCBI Taxonomy" id="1631356"/>
    <lineage>
        <taxon>Bacteria</taxon>
        <taxon>Bacillati</taxon>
        <taxon>Actinomycetota</taxon>
        <taxon>Actinomycetes</taxon>
        <taxon>Micrococcales</taxon>
        <taxon>Dermacoccaceae</taxon>
        <taxon>Luteipulveratus</taxon>
    </lineage>
</organism>
<dbReference type="RefSeq" id="WP_050670571.1">
    <property type="nucleotide sequence ID" value="NZ_LAIR01000002.1"/>
</dbReference>
<comment type="caution">
    <text evidence="2">The sequence shown here is derived from an EMBL/GenBank/DDBJ whole genome shotgun (WGS) entry which is preliminary data.</text>
</comment>
<dbReference type="InterPro" id="IPR016181">
    <property type="entry name" value="Acyl_CoA_acyltransferase"/>
</dbReference>
<gene>
    <name evidence="2" type="ORF">VV01_14960</name>
</gene>
<evidence type="ECO:0000313" key="3">
    <source>
        <dbReference type="Proteomes" id="UP000037397"/>
    </source>
</evidence>
<dbReference type="STRING" id="1631356.VV01_14960"/>
<evidence type="ECO:0000259" key="1">
    <source>
        <dbReference type="PROSITE" id="PS51186"/>
    </source>
</evidence>
<dbReference type="Proteomes" id="UP000037397">
    <property type="component" value="Unassembled WGS sequence"/>
</dbReference>
<dbReference type="Pfam" id="PF00583">
    <property type="entry name" value="Acetyltransf_1"/>
    <property type="match status" value="1"/>
</dbReference>
<proteinExistence type="predicted"/>
<name>A0A0L6CK13_9MICO</name>
<dbReference type="OrthoDB" id="1706016at2"/>
<reference evidence="3" key="1">
    <citation type="submission" date="2015-03" db="EMBL/GenBank/DDBJ databases">
        <title>Luteipulveratus halotolerans sp. nov., a novel actinobacterium (Dermacoccaceae) from Sarawak, Malaysia.</title>
        <authorList>
            <person name="Juboi H."/>
            <person name="Basik A."/>
            <person name="Shamsul S.S."/>
            <person name="Arnold P."/>
            <person name="Schmitt E.K."/>
            <person name="Sanglier J.-J."/>
            <person name="Yeo T."/>
        </authorList>
    </citation>
    <scope>NUCLEOTIDE SEQUENCE [LARGE SCALE GENOMIC DNA]</scope>
    <source>
        <strain evidence="3">C296001</strain>
    </source>
</reference>
<dbReference type="AlphaFoldDB" id="A0A0L6CK13"/>
<dbReference type="EMBL" id="LAIR01000002">
    <property type="protein sequence ID" value="KNX38151.1"/>
    <property type="molecule type" value="Genomic_DNA"/>
</dbReference>
<accession>A0A0L6CK13</accession>
<dbReference type="SUPFAM" id="SSF55729">
    <property type="entry name" value="Acyl-CoA N-acyltransferases (Nat)"/>
    <property type="match status" value="1"/>
</dbReference>
<keyword evidence="3" id="KW-1185">Reference proteome</keyword>